<keyword evidence="2" id="KW-1133">Transmembrane helix</keyword>
<sequence length="370" mass="40603">MTTDPLTRSLHEDPTMPASPAPDRPRLAALDGLRLLAALAVLAYHYTAIDQEFWGHPATQEFPQLSLLTRYGYLGVELFFVISGFVILMTAYGRSLPAFVASRISRLYPAYWAAVLLTVALQAFWDGGRRVDPVDALVNLTMLQEAWGVTDVQGAFWTLWVELKFYLLIGVLLALGEVTRHRALAFALLWPVLAQLARASDAALLESLLITSWAPYFAGGMLLYLLHREGPDLLVLLGIGLNVVLAVHQATRYADTVAPRHSDAPASQVVVALLVVLLFALVHACSTGPLARLDQAWLTTAGALTYPLYLVHGQFGFFVIDTLSGRVDSHVVLALATSLSLLLAWAVHRLVERPLHAPMRRAVRRSLSGR</sequence>
<feature type="transmembrane region" description="Helical" evidence="2">
    <location>
        <begin position="233"/>
        <end position="254"/>
    </location>
</feature>
<dbReference type="InterPro" id="IPR050879">
    <property type="entry name" value="Acyltransferase_3"/>
</dbReference>
<dbReference type="Pfam" id="PF01757">
    <property type="entry name" value="Acyl_transf_3"/>
    <property type="match status" value="1"/>
</dbReference>
<dbReference type="GO" id="GO:0009103">
    <property type="term" value="P:lipopolysaccharide biosynthetic process"/>
    <property type="evidence" value="ECO:0007669"/>
    <property type="project" value="TreeGrafter"/>
</dbReference>
<dbReference type="AlphaFoldDB" id="A0A0W8I8K6"/>
<feature type="region of interest" description="Disordered" evidence="1">
    <location>
        <begin position="1"/>
        <end position="23"/>
    </location>
</feature>
<dbReference type="EMBL" id="LQBL01000022">
    <property type="protein sequence ID" value="KUG55745.1"/>
    <property type="molecule type" value="Genomic_DNA"/>
</dbReference>
<feature type="transmembrane region" description="Helical" evidence="2">
    <location>
        <begin position="297"/>
        <end position="320"/>
    </location>
</feature>
<feature type="transmembrane region" description="Helical" evidence="2">
    <location>
        <begin position="183"/>
        <end position="199"/>
    </location>
</feature>
<gene>
    <name evidence="4" type="ORF">AVL62_05500</name>
</gene>
<feature type="transmembrane region" description="Helical" evidence="2">
    <location>
        <begin position="266"/>
        <end position="285"/>
    </location>
</feature>
<evidence type="ECO:0000256" key="1">
    <source>
        <dbReference type="SAM" id="MobiDB-lite"/>
    </source>
</evidence>
<evidence type="ECO:0000259" key="3">
    <source>
        <dbReference type="Pfam" id="PF01757"/>
    </source>
</evidence>
<feature type="transmembrane region" description="Helical" evidence="2">
    <location>
        <begin position="104"/>
        <end position="125"/>
    </location>
</feature>
<dbReference type="InterPro" id="IPR002656">
    <property type="entry name" value="Acyl_transf_3_dom"/>
</dbReference>
<dbReference type="GO" id="GO:0016020">
    <property type="term" value="C:membrane"/>
    <property type="evidence" value="ECO:0007669"/>
    <property type="project" value="TreeGrafter"/>
</dbReference>
<dbReference type="Proteomes" id="UP000054837">
    <property type="component" value="Unassembled WGS sequence"/>
</dbReference>
<keyword evidence="2" id="KW-0812">Transmembrane</keyword>
<feature type="transmembrane region" description="Helical" evidence="2">
    <location>
        <begin position="205"/>
        <end position="226"/>
    </location>
</feature>
<dbReference type="GO" id="GO:0016747">
    <property type="term" value="F:acyltransferase activity, transferring groups other than amino-acyl groups"/>
    <property type="evidence" value="ECO:0007669"/>
    <property type="project" value="InterPro"/>
</dbReference>
<organism evidence="4 5">
    <name type="scientific">Serinicoccus chungangensis</name>
    <dbReference type="NCBI Taxonomy" id="767452"/>
    <lineage>
        <taxon>Bacteria</taxon>
        <taxon>Bacillati</taxon>
        <taxon>Actinomycetota</taxon>
        <taxon>Actinomycetes</taxon>
        <taxon>Micrococcales</taxon>
        <taxon>Ornithinimicrobiaceae</taxon>
        <taxon>Serinicoccus</taxon>
    </lineage>
</organism>
<comment type="caution">
    <text evidence="4">The sequence shown here is derived from an EMBL/GenBank/DDBJ whole genome shotgun (WGS) entry which is preliminary data.</text>
</comment>
<evidence type="ECO:0000313" key="4">
    <source>
        <dbReference type="EMBL" id="KUG55745.1"/>
    </source>
</evidence>
<evidence type="ECO:0000256" key="2">
    <source>
        <dbReference type="SAM" id="Phobius"/>
    </source>
</evidence>
<feature type="transmembrane region" description="Helical" evidence="2">
    <location>
        <begin position="155"/>
        <end position="176"/>
    </location>
</feature>
<keyword evidence="2" id="KW-0472">Membrane</keyword>
<reference evidence="4 5" key="1">
    <citation type="submission" date="2015-12" db="EMBL/GenBank/DDBJ databases">
        <title>Serinicoccus chungangenesis strain CD08_5 genome sequencing and assembly.</title>
        <authorList>
            <person name="Chander A.M."/>
            <person name="Kaur G."/>
            <person name="Nair G.R."/>
            <person name="Dhawan D.K."/>
            <person name="Kochhar R.K."/>
            <person name="Mayilraj S."/>
            <person name="Bhadada S.K."/>
        </authorList>
    </citation>
    <scope>NUCLEOTIDE SEQUENCE [LARGE SCALE GENOMIC DNA]</scope>
    <source>
        <strain evidence="4 5">CD08_5</strain>
    </source>
</reference>
<dbReference type="PANTHER" id="PTHR23028">
    <property type="entry name" value="ACETYLTRANSFERASE"/>
    <property type="match status" value="1"/>
</dbReference>
<feature type="transmembrane region" description="Helical" evidence="2">
    <location>
        <begin position="332"/>
        <end position="351"/>
    </location>
</feature>
<feature type="domain" description="Acyltransferase 3" evidence="3">
    <location>
        <begin position="28"/>
        <end position="348"/>
    </location>
</feature>
<keyword evidence="5" id="KW-1185">Reference proteome</keyword>
<protein>
    <recommendedName>
        <fullName evidence="3">Acyltransferase 3 domain-containing protein</fullName>
    </recommendedName>
</protein>
<proteinExistence type="predicted"/>
<name>A0A0W8I8K6_9MICO</name>
<evidence type="ECO:0000313" key="5">
    <source>
        <dbReference type="Proteomes" id="UP000054837"/>
    </source>
</evidence>
<accession>A0A0W8I8K6</accession>
<feature type="transmembrane region" description="Helical" evidence="2">
    <location>
        <begin position="71"/>
        <end position="92"/>
    </location>
</feature>
<dbReference type="STRING" id="767452.AVL62_05500"/>
<dbReference type="PANTHER" id="PTHR23028:SF53">
    <property type="entry name" value="ACYL_TRANSF_3 DOMAIN-CONTAINING PROTEIN"/>
    <property type="match status" value="1"/>
</dbReference>